<organism evidence="1 2">
    <name type="scientific">uncultured phage cr115_1</name>
    <dbReference type="NCBI Taxonomy" id="2772089"/>
    <lineage>
        <taxon>Viruses</taxon>
        <taxon>Duplodnaviria</taxon>
        <taxon>Heunggongvirae</taxon>
        <taxon>Uroviricota</taxon>
        <taxon>Caudoviricetes</taxon>
        <taxon>Crassvirales</taxon>
        <taxon>Suoliviridae</taxon>
        <taxon>Uncouvirinae</taxon>
        <taxon>Birpovirus</taxon>
        <taxon>Birpovirus hiberniae</taxon>
    </lineage>
</organism>
<dbReference type="KEGG" id="vg:65131511"/>
<protein>
    <submittedName>
        <fullName evidence="1">Uncharacterized protein</fullName>
    </submittedName>
</protein>
<dbReference type="EMBL" id="MT774405">
    <property type="protein sequence ID" value="QOR60041.1"/>
    <property type="molecule type" value="Genomic_DNA"/>
</dbReference>
<evidence type="ECO:0000313" key="1">
    <source>
        <dbReference type="EMBL" id="QOR60041.1"/>
    </source>
</evidence>
<dbReference type="Proteomes" id="UP000594057">
    <property type="component" value="Segment"/>
</dbReference>
<dbReference type="RefSeq" id="YP_010113014.1">
    <property type="nucleotide sequence ID" value="NC_055898.1"/>
</dbReference>
<reference evidence="1 2" key="1">
    <citation type="submission" date="2020-07" db="EMBL/GenBank/DDBJ databases">
        <title>Taxonomic proposal: Crassvirales, a new order of highly abundant and diverse bacterial viruses.</title>
        <authorList>
            <person name="Shkoporov A.N."/>
            <person name="Stockdale S.R."/>
            <person name="Guerin E."/>
            <person name="Ross R.P."/>
            <person name="Hill C."/>
        </authorList>
    </citation>
    <scope>NUCLEOTIDE SEQUENCE [LARGE SCALE GENOMIC DNA]</scope>
</reference>
<keyword evidence="2" id="KW-1185">Reference proteome</keyword>
<sequence>MSERKKIRITKIPQNDILTELVELMIYYKMSYPIGQKDECTIQIKEGSNEIITPDSTYRLSDEVFLYVYLLSNRAIANIYKVIKDDLKILP</sequence>
<dbReference type="GeneID" id="65131511"/>
<evidence type="ECO:0000313" key="2">
    <source>
        <dbReference type="Proteomes" id="UP000594057"/>
    </source>
</evidence>
<proteinExistence type="predicted"/>
<accession>A0A7M1S1F2</accession>
<name>A0A7M1S1F2_9CAUD</name>